<keyword evidence="11 17" id="KW-0472">Membrane</keyword>
<dbReference type="PANTHER" id="PTHR14269:SF62">
    <property type="entry name" value="CDP-DIACYLGLYCEROL--GLYCEROL-3-PHOSPHATE 3-PHOSPHATIDYLTRANSFERASE 1, CHLOROPLASTIC"/>
    <property type="match status" value="1"/>
</dbReference>
<dbReference type="PROSITE" id="PS00379">
    <property type="entry name" value="CDP_ALCOHOL_P_TRANSF"/>
    <property type="match status" value="1"/>
</dbReference>
<feature type="transmembrane region" description="Helical" evidence="17">
    <location>
        <begin position="163"/>
        <end position="184"/>
    </location>
</feature>
<comment type="subcellular location">
    <subcellularLocation>
        <location evidence="1">Membrane</location>
        <topology evidence="1">Multi-pass membrane protein</topology>
    </subcellularLocation>
</comment>
<dbReference type="AlphaFoldDB" id="A0A851GQE9"/>
<keyword evidence="9 17" id="KW-1133">Transmembrane helix</keyword>
<evidence type="ECO:0000256" key="13">
    <source>
        <dbReference type="ARBA" id="ARBA00023264"/>
    </source>
</evidence>
<keyword evidence="7 16" id="KW-0808">Transferase</keyword>
<dbReference type="InterPro" id="IPR000462">
    <property type="entry name" value="CDP-OH_P_trans"/>
</dbReference>
<comment type="caution">
    <text evidence="18">The sequence shown here is derived from an EMBL/GenBank/DDBJ whole genome shotgun (WGS) entry which is preliminary data.</text>
</comment>
<dbReference type="InterPro" id="IPR048254">
    <property type="entry name" value="CDP_ALCOHOL_P_TRANSF_CS"/>
</dbReference>
<reference evidence="18 19" key="1">
    <citation type="submission" date="2020-07" db="EMBL/GenBank/DDBJ databases">
        <title>Roseicoccus Jingziensis gen. nov., sp. nov., isolated from coastal seawater.</title>
        <authorList>
            <person name="Feng X."/>
        </authorList>
    </citation>
    <scope>NUCLEOTIDE SEQUENCE [LARGE SCALE GENOMIC DNA]</scope>
    <source>
        <strain evidence="18 19">N1E253</strain>
    </source>
</reference>
<dbReference type="InterPro" id="IPR004570">
    <property type="entry name" value="Phosphatidylglycerol_P_synth"/>
</dbReference>
<comment type="catalytic activity">
    <reaction evidence="14">
        <text>a CDP-1,2-diacyl-sn-glycerol + sn-glycerol 3-phosphate = a 1,2-diacyl-sn-glycero-3-phospho-(1'-sn-glycero-3'-phosphate) + CMP + H(+)</text>
        <dbReference type="Rhea" id="RHEA:12593"/>
        <dbReference type="ChEBI" id="CHEBI:15378"/>
        <dbReference type="ChEBI" id="CHEBI:57597"/>
        <dbReference type="ChEBI" id="CHEBI:58332"/>
        <dbReference type="ChEBI" id="CHEBI:60110"/>
        <dbReference type="ChEBI" id="CHEBI:60377"/>
        <dbReference type="EC" id="2.7.8.5"/>
    </reaction>
</comment>
<dbReference type="EC" id="2.7.8.5" evidence="4 15"/>
<dbReference type="NCBIfam" id="TIGR00560">
    <property type="entry name" value="pgsA"/>
    <property type="match status" value="1"/>
</dbReference>
<keyword evidence="6" id="KW-0444">Lipid biosynthesis</keyword>
<dbReference type="GO" id="GO:0008444">
    <property type="term" value="F:CDP-diacylglycerol-glycerol-3-phosphate 3-phosphatidyltransferase activity"/>
    <property type="evidence" value="ECO:0007669"/>
    <property type="project" value="UniProtKB-UniRule"/>
</dbReference>
<dbReference type="InterPro" id="IPR043130">
    <property type="entry name" value="CDP-OH_PTrfase_TM_dom"/>
</dbReference>
<dbReference type="RefSeq" id="WP_178933888.1">
    <property type="nucleotide sequence ID" value="NZ_JACBAZ010000008.1"/>
</dbReference>
<dbReference type="Pfam" id="PF01066">
    <property type="entry name" value="CDP-OH_P_transf"/>
    <property type="match status" value="1"/>
</dbReference>
<keyword evidence="19" id="KW-1185">Reference proteome</keyword>
<evidence type="ECO:0000256" key="1">
    <source>
        <dbReference type="ARBA" id="ARBA00004141"/>
    </source>
</evidence>
<evidence type="ECO:0000256" key="11">
    <source>
        <dbReference type="ARBA" id="ARBA00023136"/>
    </source>
</evidence>
<dbReference type="InterPro" id="IPR050324">
    <property type="entry name" value="CDP-alcohol_PTase-I"/>
</dbReference>
<sequence>MNLPNLITLFRLILTAVFCAAASAEGTLGYSIALVAFVLGAISDWLDGYLARKMNLVTSLGKLLDPLADKILVCSGYVYLSAKGLCPVWVTALIICREFMVTGIRQIAVEKGTVLAADKLGKWKTTFQLTFIITALTHLTFLDVGSDAPLVALLQYLSKPEHWLLPVSLWASVVLTVVSGYSYFWQSRDMILDRDE</sequence>
<feature type="transmembrane region" description="Helical" evidence="17">
    <location>
        <begin position="29"/>
        <end position="46"/>
    </location>
</feature>
<keyword evidence="8 17" id="KW-0812">Transmembrane</keyword>
<evidence type="ECO:0000256" key="8">
    <source>
        <dbReference type="ARBA" id="ARBA00022692"/>
    </source>
</evidence>
<evidence type="ECO:0000256" key="6">
    <source>
        <dbReference type="ARBA" id="ARBA00022516"/>
    </source>
</evidence>
<protein>
    <recommendedName>
        <fullName evidence="5 15">CDP-diacylglycerol--glycerol-3-phosphate 3-phosphatidyltransferase</fullName>
        <ecNumber evidence="4 15">2.7.8.5</ecNumber>
    </recommendedName>
</protein>
<evidence type="ECO:0000256" key="16">
    <source>
        <dbReference type="RuleBase" id="RU003750"/>
    </source>
</evidence>
<dbReference type="GO" id="GO:0016020">
    <property type="term" value="C:membrane"/>
    <property type="evidence" value="ECO:0007669"/>
    <property type="project" value="UniProtKB-SubCell"/>
</dbReference>
<proteinExistence type="inferred from homology"/>
<dbReference type="PIRSF" id="PIRSF000847">
    <property type="entry name" value="Phos_ph_gly_syn"/>
    <property type="match status" value="1"/>
</dbReference>
<comment type="pathway">
    <text evidence="2">Phospholipid metabolism; phosphatidylglycerol biosynthesis; phosphatidylglycerol from CDP-diacylglycerol: step 1/2.</text>
</comment>
<evidence type="ECO:0000256" key="15">
    <source>
        <dbReference type="NCBIfam" id="TIGR00560"/>
    </source>
</evidence>
<evidence type="ECO:0000256" key="12">
    <source>
        <dbReference type="ARBA" id="ARBA00023209"/>
    </source>
</evidence>
<evidence type="ECO:0000256" key="2">
    <source>
        <dbReference type="ARBA" id="ARBA00005042"/>
    </source>
</evidence>
<keyword evidence="12" id="KW-0594">Phospholipid biosynthesis</keyword>
<evidence type="ECO:0000256" key="5">
    <source>
        <dbReference type="ARBA" id="ARBA00014944"/>
    </source>
</evidence>
<comment type="similarity">
    <text evidence="3 16">Belongs to the CDP-alcohol phosphatidyltransferase class-I family.</text>
</comment>
<dbReference type="PANTHER" id="PTHR14269">
    <property type="entry name" value="CDP-DIACYLGLYCEROL--GLYCEROL-3-PHOSPHATE 3-PHOSPHATIDYLTRANSFERASE-RELATED"/>
    <property type="match status" value="1"/>
</dbReference>
<gene>
    <name evidence="18" type="primary">pgsA</name>
    <name evidence="18" type="ORF">HW115_15615</name>
</gene>
<evidence type="ECO:0000313" key="18">
    <source>
        <dbReference type="EMBL" id="NWK57050.1"/>
    </source>
</evidence>
<dbReference type="Gene3D" id="1.20.120.1760">
    <property type="match status" value="1"/>
</dbReference>
<evidence type="ECO:0000256" key="14">
    <source>
        <dbReference type="ARBA" id="ARBA00048586"/>
    </source>
</evidence>
<dbReference type="Proteomes" id="UP000557872">
    <property type="component" value="Unassembled WGS sequence"/>
</dbReference>
<organism evidence="18 19">
    <name type="scientific">Oceaniferula marina</name>
    <dbReference type="NCBI Taxonomy" id="2748318"/>
    <lineage>
        <taxon>Bacteria</taxon>
        <taxon>Pseudomonadati</taxon>
        <taxon>Verrucomicrobiota</taxon>
        <taxon>Verrucomicrobiia</taxon>
        <taxon>Verrucomicrobiales</taxon>
        <taxon>Verrucomicrobiaceae</taxon>
        <taxon>Oceaniferula</taxon>
    </lineage>
</organism>
<dbReference type="GO" id="GO:0046474">
    <property type="term" value="P:glycerophospholipid biosynthetic process"/>
    <property type="evidence" value="ECO:0007669"/>
    <property type="project" value="TreeGrafter"/>
</dbReference>
<dbReference type="EMBL" id="JACBAZ010000008">
    <property type="protein sequence ID" value="NWK57050.1"/>
    <property type="molecule type" value="Genomic_DNA"/>
</dbReference>
<evidence type="ECO:0000256" key="4">
    <source>
        <dbReference type="ARBA" id="ARBA00013170"/>
    </source>
</evidence>
<evidence type="ECO:0000256" key="3">
    <source>
        <dbReference type="ARBA" id="ARBA00010441"/>
    </source>
</evidence>
<evidence type="ECO:0000256" key="9">
    <source>
        <dbReference type="ARBA" id="ARBA00022989"/>
    </source>
</evidence>
<evidence type="ECO:0000313" key="19">
    <source>
        <dbReference type="Proteomes" id="UP000557872"/>
    </source>
</evidence>
<keyword evidence="10" id="KW-0443">Lipid metabolism</keyword>
<keyword evidence="13" id="KW-1208">Phospholipid metabolism</keyword>
<accession>A0A851GQE9</accession>
<evidence type="ECO:0000256" key="7">
    <source>
        <dbReference type="ARBA" id="ARBA00022679"/>
    </source>
</evidence>
<evidence type="ECO:0000256" key="10">
    <source>
        <dbReference type="ARBA" id="ARBA00023098"/>
    </source>
</evidence>
<name>A0A851GQE9_9BACT</name>
<evidence type="ECO:0000256" key="17">
    <source>
        <dbReference type="SAM" id="Phobius"/>
    </source>
</evidence>